<reference evidence="20" key="1">
    <citation type="submission" date="2016-04" db="UniProtKB">
        <authorList>
            <consortium name="WormBaseParasite"/>
        </authorList>
    </citation>
    <scope>IDENTIFICATION</scope>
</reference>
<keyword evidence="19" id="KW-1185">Reference proteome</keyword>
<dbReference type="InterPro" id="IPR001245">
    <property type="entry name" value="Ser-Thr/Tyr_kinase_cat_dom"/>
</dbReference>
<comment type="catalytic activity">
    <reaction evidence="10">
        <text>L-threonyl-[protein] + ATP = O-phospho-L-threonyl-[protein] + ADP + H(+)</text>
        <dbReference type="Rhea" id="RHEA:46608"/>
        <dbReference type="Rhea" id="RHEA-COMP:11060"/>
        <dbReference type="Rhea" id="RHEA-COMP:11605"/>
        <dbReference type="ChEBI" id="CHEBI:15378"/>
        <dbReference type="ChEBI" id="CHEBI:30013"/>
        <dbReference type="ChEBI" id="CHEBI:30616"/>
        <dbReference type="ChEBI" id="CHEBI:61977"/>
        <dbReference type="ChEBI" id="CHEBI:456216"/>
        <dbReference type="EC" id="2.7.11.1"/>
    </reaction>
</comment>
<keyword evidence="6 12" id="KW-0547">Nucleotide-binding</keyword>
<dbReference type="PROSITE" id="PS50002">
    <property type="entry name" value="SH3"/>
    <property type="match status" value="1"/>
</dbReference>
<dbReference type="Pfam" id="PF22931">
    <property type="entry name" value="SAM_TNK"/>
    <property type="match status" value="1"/>
</dbReference>
<evidence type="ECO:0000313" key="20">
    <source>
        <dbReference type="WBParaSite" id="HDID_0000872901-mRNA-1"/>
    </source>
</evidence>
<evidence type="ECO:0000256" key="11">
    <source>
        <dbReference type="PROSITE-ProRule" id="PRU00192"/>
    </source>
</evidence>
<dbReference type="AlphaFoldDB" id="A0A0R3STJ0"/>
<dbReference type="Gene3D" id="1.10.510.10">
    <property type="entry name" value="Transferase(Phosphotransferase) domain 1"/>
    <property type="match status" value="1"/>
</dbReference>
<dbReference type="PROSITE" id="PS00109">
    <property type="entry name" value="PROTEIN_KINASE_TYR"/>
    <property type="match status" value="1"/>
</dbReference>
<evidence type="ECO:0000313" key="16">
    <source>
        <dbReference type="EMBL" id="VDL61045.1"/>
    </source>
</evidence>
<dbReference type="InterPro" id="IPR000719">
    <property type="entry name" value="Prot_kinase_dom"/>
</dbReference>
<dbReference type="SUPFAM" id="SSF56112">
    <property type="entry name" value="Protein kinase-like (PK-like)"/>
    <property type="match status" value="1"/>
</dbReference>
<feature type="region of interest" description="Disordered" evidence="13">
    <location>
        <begin position="709"/>
        <end position="757"/>
    </location>
</feature>
<dbReference type="Pfam" id="PF09027">
    <property type="entry name" value="GTPase_binding"/>
    <property type="match status" value="1"/>
</dbReference>
<reference evidence="17 19" key="3">
    <citation type="submission" date="2019-07" db="EMBL/GenBank/DDBJ databases">
        <authorList>
            <person name="Jastrzebski P J."/>
            <person name="Paukszto L."/>
            <person name="Jastrzebski P J."/>
        </authorList>
    </citation>
    <scope>NUCLEOTIDE SEQUENCE [LARGE SCALE GENOMIC DNA]</scope>
    <source>
        <strain evidence="17 19">WMS-il1</strain>
    </source>
</reference>
<comment type="subcellular location">
    <subcellularLocation>
        <location evidence="1">Cytoplasm</location>
    </subcellularLocation>
</comment>
<protein>
    <recommendedName>
        <fullName evidence="2">non-specific protein-tyrosine kinase</fullName>
        <ecNumber evidence="2">2.7.10.2</ecNumber>
    </recommendedName>
</protein>
<feature type="binding site" evidence="12">
    <location>
        <position position="178"/>
    </location>
    <ligand>
        <name>ATP</name>
        <dbReference type="ChEBI" id="CHEBI:30616"/>
    </ligand>
</feature>
<dbReference type="InterPro" id="IPR020635">
    <property type="entry name" value="Tyr_kinase_cat_dom"/>
</dbReference>
<evidence type="ECO:0000256" key="10">
    <source>
        <dbReference type="ARBA" id="ARBA00047899"/>
    </source>
</evidence>
<evidence type="ECO:0000256" key="7">
    <source>
        <dbReference type="ARBA" id="ARBA00022777"/>
    </source>
</evidence>
<dbReference type="InterPro" id="IPR037085">
    <property type="entry name" value="Cdc42-bd-like_dom_sf"/>
</dbReference>
<feature type="domain" description="Protein kinase" evidence="15">
    <location>
        <begin position="146"/>
        <end position="472"/>
    </location>
</feature>
<dbReference type="Gene3D" id="3.30.200.20">
    <property type="entry name" value="Phosphorylase Kinase, domain 1"/>
    <property type="match status" value="1"/>
</dbReference>
<feature type="compositionally biased region" description="Low complexity" evidence="13">
    <location>
        <begin position="709"/>
        <end position="720"/>
    </location>
</feature>
<dbReference type="PROSITE" id="PS50011">
    <property type="entry name" value="PROTEIN_KINASE_DOM"/>
    <property type="match status" value="1"/>
</dbReference>
<keyword evidence="4" id="KW-0963">Cytoplasm</keyword>
<evidence type="ECO:0000259" key="14">
    <source>
        <dbReference type="PROSITE" id="PS50002"/>
    </source>
</evidence>
<feature type="compositionally biased region" description="Low complexity" evidence="13">
    <location>
        <begin position="810"/>
        <end position="820"/>
    </location>
</feature>
<evidence type="ECO:0000256" key="5">
    <source>
        <dbReference type="ARBA" id="ARBA00022679"/>
    </source>
</evidence>
<feature type="domain" description="SH3" evidence="14">
    <location>
        <begin position="466"/>
        <end position="526"/>
    </location>
</feature>
<dbReference type="InterPro" id="IPR015116">
    <property type="entry name" value="Cdc42-bd-like"/>
</dbReference>
<feature type="region of interest" description="Disordered" evidence="13">
    <location>
        <begin position="805"/>
        <end position="824"/>
    </location>
</feature>
<dbReference type="OrthoDB" id="635774at2759"/>
<evidence type="ECO:0000256" key="12">
    <source>
        <dbReference type="PROSITE-ProRule" id="PRU10141"/>
    </source>
</evidence>
<feature type="region of interest" description="Disordered" evidence="13">
    <location>
        <begin position="586"/>
        <end position="617"/>
    </location>
</feature>
<evidence type="ECO:0000256" key="4">
    <source>
        <dbReference type="ARBA" id="ARBA00022490"/>
    </source>
</evidence>
<dbReference type="GO" id="GO:0004674">
    <property type="term" value="F:protein serine/threonine kinase activity"/>
    <property type="evidence" value="ECO:0007669"/>
    <property type="project" value="UniProtKB-EC"/>
</dbReference>
<dbReference type="InterPro" id="IPR055175">
    <property type="entry name" value="ACK/TNK-like_SAM"/>
</dbReference>
<dbReference type="Gene3D" id="2.30.30.40">
    <property type="entry name" value="SH3 Domains"/>
    <property type="match status" value="1"/>
</dbReference>
<dbReference type="InterPro" id="IPR011009">
    <property type="entry name" value="Kinase-like_dom_sf"/>
</dbReference>
<dbReference type="STRING" id="6216.A0A0R3STJ0"/>
<dbReference type="PROSITE" id="PS00107">
    <property type="entry name" value="PROTEIN_KINASE_ATP"/>
    <property type="match status" value="1"/>
</dbReference>
<evidence type="ECO:0000313" key="19">
    <source>
        <dbReference type="Proteomes" id="UP000321570"/>
    </source>
</evidence>
<sequence>MMSSSDWLRKFLDEVQLPDFYDAFKGVLQVTQLHHFDYVRTADLHRIGLSAPAIARIKDALKIHRENAGLPRNPRKKLHGLSFGILLFDLLRYGPPRDAPILTPGPDSGHVRRCHSDVTTHALSSPTSDSHLPCQLIRQEDVTLHEVNRGRLGSGSFGIVRRGDWKTPTGRVLPVALKILRRGKTEDAADFFSSVLSEVMLMQSVSHPNLVRIYGIIPLNPLVIVTELAPLGSLLTALRIHSHRLSTSSTLEGGDSGSGRPPATAFSVDILWDMSIQLARGMAHLASCCLIHRDLAARNVLLFGAGSSSVKDDHQHCAGGFLVKIGDFGLLRRGVMDSSEEPAAVSSNADGGDDQKIPGYIYVGVGKQKIPFAWSPPEAIRGRRFSQASDVWSWGVTVWEMWSGGAEPWPGLSSDAVLSEFKSGRRLTWPRLVCPRRLYQLLLATWRFEPAQRPSFEYLVDRMDKTRPSEVVATQNFDEADRMDVMAGDRILVIEGRAANFWWRGQNRRTGEIASFPREIVHLQRSLQTQDISRPIENSFVHVGHHGFEGRAWGHLDRIDPAFLSGVTPHHADTLSHAYARQPLTPSATLNSQSSWRPLGGTASSGNGSMTAPSSVTGFFEDSELDKDAPLVDVYDEFDDEDERRLLDSSPYGTIGRQRLSPMLENSSAAASKLAKDLEASLRYDAYQYYMSSSSVPAAASSVAASSSRQFLSSSSPRSRSSTKTKTVRADRGVDWPAEAPSQNSTLSGSSPVPLIDLDRSAENSADRFPIPSAPIYQSHQSTPARNPYFQAAWNAWMRQSASPIPHSPHPMTTTTSTNPVRPGPEDVERICRLFDATTVAAPPHVPLQQCEREVLVGAAAPSNPFLIPQSSVFSESQSSQPFNLQRASQDFSESFNSTSYDTAIFDDSEIEMVAKTLPGGCSLAEAREALNCAISSPTARNIIYLHTPPPMADVLAPGARDWRVKVALRLLLLRRLVRLQLCTDLETCWSALEKADWSVERAVNFLIYG</sequence>
<organism evidence="20">
    <name type="scientific">Hymenolepis diminuta</name>
    <name type="common">Rat tapeworm</name>
    <dbReference type="NCBI Taxonomy" id="6216"/>
    <lineage>
        <taxon>Eukaryota</taxon>
        <taxon>Metazoa</taxon>
        <taxon>Spiralia</taxon>
        <taxon>Lophotrochozoa</taxon>
        <taxon>Platyhelminthes</taxon>
        <taxon>Cestoda</taxon>
        <taxon>Eucestoda</taxon>
        <taxon>Cyclophyllidea</taxon>
        <taxon>Hymenolepididae</taxon>
        <taxon>Hymenolepis</taxon>
    </lineage>
</organism>
<evidence type="ECO:0000256" key="1">
    <source>
        <dbReference type="ARBA" id="ARBA00004496"/>
    </source>
</evidence>
<dbReference type="WBParaSite" id="HDID_0000872901-mRNA-1">
    <property type="protein sequence ID" value="HDID_0000872901-mRNA-1"/>
    <property type="gene ID" value="HDID_0000872901"/>
</dbReference>
<dbReference type="GO" id="GO:0005524">
    <property type="term" value="F:ATP binding"/>
    <property type="evidence" value="ECO:0007669"/>
    <property type="project" value="UniProtKB-UniRule"/>
</dbReference>
<dbReference type="Proteomes" id="UP000321570">
    <property type="component" value="Unassembled WGS sequence"/>
</dbReference>
<evidence type="ECO:0000256" key="6">
    <source>
        <dbReference type="ARBA" id="ARBA00022741"/>
    </source>
</evidence>
<evidence type="ECO:0000313" key="17">
    <source>
        <dbReference type="EMBL" id="VUZ49623.1"/>
    </source>
</evidence>
<dbReference type="EMBL" id="UYSG01011133">
    <property type="protein sequence ID" value="VDL61045.1"/>
    <property type="molecule type" value="Genomic_DNA"/>
</dbReference>
<dbReference type="GO" id="GO:0005737">
    <property type="term" value="C:cytoplasm"/>
    <property type="evidence" value="ECO:0007669"/>
    <property type="project" value="UniProtKB-SubCell"/>
</dbReference>
<dbReference type="EMBL" id="CABIJS010000333">
    <property type="protein sequence ID" value="VUZ49623.1"/>
    <property type="molecule type" value="Genomic_DNA"/>
</dbReference>
<evidence type="ECO:0000256" key="13">
    <source>
        <dbReference type="SAM" id="MobiDB-lite"/>
    </source>
</evidence>
<keyword evidence="3 11" id="KW-0728">SH3 domain</keyword>
<dbReference type="EC" id="2.7.10.2" evidence="2"/>
<evidence type="ECO:0000256" key="3">
    <source>
        <dbReference type="ARBA" id="ARBA00022443"/>
    </source>
</evidence>
<evidence type="ECO:0000313" key="18">
    <source>
        <dbReference type="Proteomes" id="UP000274504"/>
    </source>
</evidence>
<keyword evidence="7" id="KW-0418">Kinase</keyword>
<evidence type="ECO:0000256" key="2">
    <source>
        <dbReference type="ARBA" id="ARBA00011903"/>
    </source>
</evidence>
<dbReference type="Gene3D" id="4.10.680.10">
    <property type="entry name" value="Cdc42-like binding domain"/>
    <property type="match status" value="1"/>
</dbReference>
<dbReference type="GO" id="GO:0004715">
    <property type="term" value="F:non-membrane spanning protein tyrosine kinase activity"/>
    <property type="evidence" value="ECO:0007669"/>
    <property type="project" value="UniProtKB-EC"/>
</dbReference>
<name>A0A0R3STJ0_HYMDI</name>
<evidence type="ECO:0000259" key="15">
    <source>
        <dbReference type="PROSITE" id="PS50011"/>
    </source>
</evidence>
<proteinExistence type="predicted"/>
<dbReference type="Pfam" id="PF07714">
    <property type="entry name" value="PK_Tyr_Ser-Thr"/>
    <property type="match status" value="2"/>
</dbReference>
<dbReference type="SUPFAM" id="SSF50044">
    <property type="entry name" value="SH3-domain"/>
    <property type="match status" value="1"/>
</dbReference>
<keyword evidence="9" id="KW-0829">Tyrosine-protein kinase</keyword>
<accession>A0A0R3STJ0</accession>
<dbReference type="Proteomes" id="UP000274504">
    <property type="component" value="Unassembled WGS sequence"/>
</dbReference>
<dbReference type="InterPro" id="IPR017441">
    <property type="entry name" value="Protein_kinase_ATP_BS"/>
</dbReference>
<keyword evidence="8 12" id="KW-0067">ATP-binding</keyword>
<dbReference type="InterPro" id="IPR001452">
    <property type="entry name" value="SH3_domain"/>
</dbReference>
<reference evidence="16 18" key="2">
    <citation type="submission" date="2018-11" db="EMBL/GenBank/DDBJ databases">
        <authorList>
            <consortium name="Pathogen Informatics"/>
        </authorList>
    </citation>
    <scope>NUCLEOTIDE SEQUENCE [LARGE SCALE GENOMIC DNA]</scope>
</reference>
<evidence type="ECO:0000256" key="8">
    <source>
        <dbReference type="ARBA" id="ARBA00022840"/>
    </source>
</evidence>
<evidence type="ECO:0000256" key="9">
    <source>
        <dbReference type="ARBA" id="ARBA00023137"/>
    </source>
</evidence>
<feature type="compositionally biased region" description="Polar residues" evidence="13">
    <location>
        <begin position="741"/>
        <end position="751"/>
    </location>
</feature>
<dbReference type="PANTHER" id="PTHR24418">
    <property type="entry name" value="TYROSINE-PROTEIN KINASE"/>
    <property type="match status" value="1"/>
</dbReference>
<gene>
    <name evidence="16" type="ORF">HDID_LOCUS8727</name>
    <name evidence="17" type="ORF">WMSIL1_LOCUS8759</name>
</gene>
<dbReference type="InterPro" id="IPR050198">
    <property type="entry name" value="Non-receptor_tyrosine_kinases"/>
</dbReference>
<dbReference type="InterPro" id="IPR008266">
    <property type="entry name" value="Tyr_kinase_AS"/>
</dbReference>
<dbReference type="InterPro" id="IPR036028">
    <property type="entry name" value="SH3-like_dom_sf"/>
</dbReference>
<dbReference type="SMART" id="SM00219">
    <property type="entry name" value="TyrKc"/>
    <property type="match status" value="1"/>
</dbReference>
<keyword evidence="5" id="KW-0808">Transferase</keyword>